<reference evidence="2 3" key="1">
    <citation type="submission" date="2018-05" db="EMBL/GenBank/DDBJ databases">
        <title>Micromonospora atacamensis sp. nov., a novel actinobacteria isolated from high altitude Atacama Desert soil.</title>
        <authorList>
            <person name="Carro L."/>
            <person name="Golinska P."/>
            <person name="Klenk H.-P."/>
            <person name="Goodfellow M."/>
        </authorList>
    </citation>
    <scope>NUCLEOTIDE SEQUENCE [LARGE SCALE GENOMIC DNA]</scope>
    <source>
        <strain evidence="2 3">5R2A7</strain>
    </source>
</reference>
<name>A0A317D5W7_9ACTN</name>
<gene>
    <name evidence="2" type="ORF">DKT68_16880</name>
</gene>
<feature type="compositionally biased region" description="Polar residues" evidence="1">
    <location>
        <begin position="240"/>
        <end position="251"/>
    </location>
</feature>
<feature type="region of interest" description="Disordered" evidence="1">
    <location>
        <begin position="240"/>
        <end position="279"/>
    </location>
</feature>
<comment type="caution">
    <text evidence="2">The sequence shown here is derived from an EMBL/GenBank/DDBJ whole genome shotgun (WGS) entry which is preliminary data.</text>
</comment>
<evidence type="ECO:0000313" key="2">
    <source>
        <dbReference type="EMBL" id="PWR08113.1"/>
    </source>
</evidence>
<evidence type="ECO:0000256" key="1">
    <source>
        <dbReference type="SAM" id="MobiDB-lite"/>
    </source>
</evidence>
<keyword evidence="3" id="KW-1185">Reference proteome</keyword>
<dbReference type="Proteomes" id="UP000245410">
    <property type="component" value="Unassembled WGS sequence"/>
</dbReference>
<dbReference type="EMBL" id="QGKR01000207">
    <property type="protein sequence ID" value="PWR08113.1"/>
    <property type="molecule type" value="Genomic_DNA"/>
</dbReference>
<dbReference type="AlphaFoldDB" id="A0A317D5W7"/>
<proteinExistence type="predicted"/>
<organism evidence="2 3">
    <name type="scientific">Micromonospora acroterricola</name>
    <dbReference type="NCBI Taxonomy" id="2202421"/>
    <lineage>
        <taxon>Bacteria</taxon>
        <taxon>Bacillati</taxon>
        <taxon>Actinomycetota</taxon>
        <taxon>Actinomycetes</taxon>
        <taxon>Micromonosporales</taxon>
        <taxon>Micromonosporaceae</taxon>
        <taxon>Micromonospora</taxon>
    </lineage>
</organism>
<accession>A0A317D5W7</accession>
<evidence type="ECO:0000313" key="3">
    <source>
        <dbReference type="Proteomes" id="UP000245410"/>
    </source>
</evidence>
<protein>
    <submittedName>
        <fullName evidence="2">Uncharacterized protein</fullName>
    </submittedName>
</protein>
<sequence>MYVVDITAHDEAFIAQLPCAGDTLHFDAAVKYSWRVSEPATVVRENVTEPAARCQAHLTDRLRSVTRRFAALESQAAEEEARAQLSSGSLEIGGGLVISAFQVELSINSEQRTLAKDLEIESLRHQVAMLKEKGRQELEGVTQEGELGRHKQRTEHFAGLLAAGPAAVAAIIAAEDPQKATEAANFMVALYEKDERLAVEALKVIAEGNQLRIGDLDEAVEAVVDRFKAVVGRTDSRLGAQTTPTALSGQSAMIADQPAPAPRPPVESSETQRVTDEGS</sequence>